<organism evidence="1">
    <name type="scientific">Enterobacter asburiae</name>
    <dbReference type="NCBI Taxonomy" id="61645"/>
    <lineage>
        <taxon>Bacteria</taxon>
        <taxon>Pseudomonadati</taxon>
        <taxon>Pseudomonadota</taxon>
        <taxon>Gammaproteobacteria</taxon>
        <taxon>Enterobacterales</taxon>
        <taxon>Enterobacteriaceae</taxon>
        <taxon>Enterobacter</taxon>
        <taxon>Enterobacter cloacae complex</taxon>
    </lineage>
</organism>
<reference evidence="1" key="1">
    <citation type="submission" date="2019-03" db="EMBL/GenBank/DDBJ databases">
        <title>Complete genome sequences of Enterobacter asburiae str. MRY18-106 isolated from a patient in Japan.</title>
        <authorList>
            <person name="Sekizuka T."/>
            <person name="Matsui M."/>
            <person name="Takara T."/>
            <person name="Uechi A."/>
            <person name="Harakuni M."/>
            <person name="Kimura T."/>
            <person name="Suzuki S."/>
            <person name="Kuroda M."/>
        </authorList>
    </citation>
    <scope>NUCLEOTIDE SEQUENCE</scope>
    <source>
        <strain evidence="1">MRY18-106</strain>
    </source>
</reference>
<proteinExistence type="predicted"/>
<gene>
    <name evidence="1" type="ORF">MRY18106EAS_24990</name>
</gene>
<accession>A0A455VRB5</accession>
<sequence>MKKPDMTCILLFPYLNSTQLHVLYTKNTKENHFH</sequence>
<dbReference type="EMBL" id="AP019533">
    <property type="protein sequence ID" value="BBI95967.1"/>
    <property type="molecule type" value="Genomic_DNA"/>
</dbReference>
<name>A0A455VRB5_ENTAS</name>
<dbReference type="AlphaFoldDB" id="A0A455VRB5"/>
<protein>
    <submittedName>
        <fullName evidence="1">Uncharacterized protein</fullName>
    </submittedName>
</protein>
<evidence type="ECO:0000313" key="1">
    <source>
        <dbReference type="EMBL" id="BBI95967.1"/>
    </source>
</evidence>